<keyword evidence="2" id="KW-1185">Reference proteome</keyword>
<dbReference type="EMBL" id="OU015568">
    <property type="protein sequence ID" value="CAG5077912.1"/>
    <property type="molecule type" value="Genomic_DNA"/>
</dbReference>
<evidence type="ECO:0000313" key="2">
    <source>
        <dbReference type="Proteomes" id="UP001158576"/>
    </source>
</evidence>
<dbReference type="Proteomes" id="UP001158576">
    <property type="component" value="Chromosome PAR"/>
</dbReference>
<protein>
    <submittedName>
        <fullName evidence="1">Oidioi.mRNA.OKI2018_I69.PAR.g8842.t1.cds</fullName>
    </submittedName>
</protein>
<organism evidence="1 2">
    <name type="scientific">Oikopleura dioica</name>
    <name type="common">Tunicate</name>
    <dbReference type="NCBI Taxonomy" id="34765"/>
    <lineage>
        <taxon>Eukaryota</taxon>
        <taxon>Metazoa</taxon>
        <taxon>Chordata</taxon>
        <taxon>Tunicata</taxon>
        <taxon>Appendicularia</taxon>
        <taxon>Copelata</taxon>
        <taxon>Oikopleuridae</taxon>
        <taxon>Oikopleura</taxon>
    </lineage>
</organism>
<proteinExistence type="predicted"/>
<sequence length="172" mass="20242">MSTVTVKQRCSQRRRCLPPEAVLQKLISQLTAHVFNSEGWQMASVTKNADKFYKYRRRIFELIRKIYDTGCYDKTLVDLIIADKKAEQTTVYHFDPRQDVQSQLEEIRKRTENNAKSASPDFMRYEIFIDKEVKSALILDKMAQKTYKIDLPEEFQKNQSLEVSEDSVYVTL</sequence>
<accession>A0ABN7RHV4</accession>
<gene>
    <name evidence="1" type="ORF">OKIOD_LOCUS400</name>
</gene>
<evidence type="ECO:0000313" key="1">
    <source>
        <dbReference type="EMBL" id="CAG5077912.1"/>
    </source>
</evidence>
<reference evidence="1 2" key="1">
    <citation type="submission" date="2021-04" db="EMBL/GenBank/DDBJ databases">
        <authorList>
            <person name="Bliznina A."/>
        </authorList>
    </citation>
    <scope>NUCLEOTIDE SEQUENCE [LARGE SCALE GENOMIC DNA]</scope>
</reference>
<name>A0ABN7RHV4_OIKDI</name>